<feature type="region of interest" description="Disordered" evidence="1">
    <location>
        <begin position="128"/>
        <end position="154"/>
    </location>
</feature>
<feature type="compositionally biased region" description="Basic and acidic residues" evidence="1">
    <location>
        <begin position="887"/>
        <end position="896"/>
    </location>
</feature>
<feature type="region of interest" description="Disordered" evidence="1">
    <location>
        <begin position="1212"/>
        <end position="1256"/>
    </location>
</feature>
<dbReference type="SUPFAM" id="SSF81901">
    <property type="entry name" value="HCP-like"/>
    <property type="match status" value="1"/>
</dbReference>
<feature type="region of interest" description="Disordered" evidence="1">
    <location>
        <begin position="1"/>
        <end position="45"/>
    </location>
</feature>
<keyword evidence="3" id="KW-1185">Reference proteome</keyword>
<dbReference type="SMART" id="SM00671">
    <property type="entry name" value="SEL1"/>
    <property type="match status" value="4"/>
</dbReference>
<proteinExistence type="predicted"/>
<dbReference type="RefSeq" id="WP_154453254.1">
    <property type="nucleotide sequence ID" value="NZ_CP044328.1"/>
</dbReference>
<evidence type="ECO:0000256" key="1">
    <source>
        <dbReference type="SAM" id="MobiDB-lite"/>
    </source>
</evidence>
<dbReference type="InterPro" id="IPR011990">
    <property type="entry name" value="TPR-like_helical_dom_sf"/>
</dbReference>
<evidence type="ECO:0000313" key="2">
    <source>
        <dbReference type="EMBL" id="QGM94921.1"/>
    </source>
</evidence>
<sequence length="1256" mass="134415">MTKAQFPDQGRPNSESPEDKRETGHRGGNLPNAEEPRDENRGVDEDAIWRSIAALSKSRIESQLGEQPAANARPIRSALAELEARLARLSGEHRGADVEKTLRGLDQHLADIAGRLDDNTALGRVAKPAVTSGASAGSRNASSPDGGREARSADAAARPILEAFAKIAQRPRAVDDALGGSENASGSRFEALQRSIDSVTQGLDSFREDAAERGDQQLVMMRQIENVRRELQDMAQAIGELAPRASVAAIETAMGDLRQGIESQRGRGVPDETLAPAERIIGELRAVIEDLDPTPIVRNLRADVETIGFRLEKLQNGDVANASAVRDLARETHEIKEQLTALMARPLPLERIETRIIDVTQRVDALALSRGASGADLGEVVKAIRSIVAAETGKGLETFNKRLERLARKLDVVVEQTAAARFDEIGARIDELGKTLTQRIDRGAANMAPLEALITTLAKKIDTALDGDSHASAFEEIGRRFDRFESRVEDSAPTESLARIEAMLAEQNAERQFADLAQRIDELRQTIAARLENPGRVGDSEHFAALENLVRGLDRKMDAAFAADARDIDLQAVERQLAQLSFKIDRLDDPFSAPRFGEQNARLDEIVERLDRMHAAFAQRVEEGGSVEKREGELAALVGSLADRMKQSADPTADDGALKSLETQIGALAQRLERIDAGSGALIGFESKITDLFARLEDTRSATTQAAEAAVRRAATEVLRDAAGVQPAAVRVAVQRELSELLRTQDASGQRTNETLTAVHQTLERVVKRLGVVDDELTENRGVARCSPDAELGVELCGDDTRERVVAPAAADASDADGVALAPVDPMEFLLPVGESVVERREPFIAPPGSDADQAAHRNSIQSDFIAAARRAAQTPAAEADAQSAEAARHAGKAQEKPQGAAVVNFSALIQDRKRPLLLGIGAVMLLIGAYQIARMEGQGGLTLGPSLRQQEAKAPAKAVRPALSPEKRLASNSASSPAVAQRPTKELPSVAAPAASVARPVVAQQNIDPTPTGTIEAPPLSSGAALATIERLAVEGNPAAQYEMGARLVEGRGAARDAKAAAHWFEKAAEMGLALAQYRLGSMYERGVGVARDYARATQWYERAAESGNARAMHNVAVLLAEGGDGKPDYAAAAEWFRRAAEYGIRDSQFNLGILYARGLGIGRDLQQSYVWFSAAADQGDEDAAKKRDEIGARLDSKELAAAKALAAAFRAKTPTSEANDAPALRTGGGEGAREQAPLKPTPKSPSGKPRVSQL</sequence>
<dbReference type="EMBL" id="CP044328">
    <property type="protein sequence ID" value="QGM94921.1"/>
    <property type="molecule type" value="Genomic_DNA"/>
</dbReference>
<dbReference type="Pfam" id="PF08238">
    <property type="entry name" value="Sel1"/>
    <property type="match status" value="4"/>
</dbReference>
<feature type="compositionally biased region" description="Low complexity" evidence="1">
    <location>
        <begin position="132"/>
        <end position="143"/>
    </location>
</feature>
<dbReference type="InterPro" id="IPR006597">
    <property type="entry name" value="Sel1-like"/>
</dbReference>
<feature type="compositionally biased region" description="Low complexity" evidence="1">
    <location>
        <begin position="872"/>
        <end position="886"/>
    </location>
</feature>
<feature type="compositionally biased region" description="Basic and acidic residues" evidence="1">
    <location>
        <begin position="34"/>
        <end position="45"/>
    </location>
</feature>
<dbReference type="PANTHER" id="PTHR43628:SF1">
    <property type="entry name" value="CHITIN SYNTHASE REGULATORY FACTOR 2-RELATED"/>
    <property type="match status" value="1"/>
</dbReference>
<accession>A0ABX6ENC5</accession>
<dbReference type="PANTHER" id="PTHR43628">
    <property type="entry name" value="ACTIVATOR OF C KINASE PROTEIN 1-RELATED"/>
    <property type="match status" value="1"/>
</dbReference>
<reference evidence="2 3" key="2">
    <citation type="journal article" date="2021" name="AMB Express">
        <title>Isolation and characterisation of Methylocystis spp. for poly-3-hydroxybutyrate production using waste methane feedstocks.</title>
        <authorList>
            <person name="Rumah B.L."/>
            <person name="Stead C.E."/>
            <person name="Claxton Stevens B.H."/>
            <person name="Minton N.P."/>
            <person name="Grosse-Honebrink A."/>
            <person name="Zhang Y."/>
        </authorList>
    </citation>
    <scope>NUCLEOTIDE SEQUENCE [LARGE SCALE GENOMIC DNA]</scope>
    <source>
        <strain evidence="2 3">BRCS1</strain>
    </source>
</reference>
<gene>
    <name evidence="2" type="ORF">F7D13_13300</name>
</gene>
<feature type="region of interest" description="Disordered" evidence="1">
    <location>
        <begin position="953"/>
        <end position="992"/>
    </location>
</feature>
<reference evidence="3" key="1">
    <citation type="submission" date="2019-09" db="EMBL/GenBank/DDBJ databases">
        <title>Isolation and complete genome sequencing of Methylocystis species.</title>
        <authorList>
            <person name="Rumah B.L."/>
            <person name="Stead C.E."/>
            <person name="Stevens B.C."/>
            <person name="Minton N.P."/>
            <person name="Grosse-Honebrink A."/>
            <person name="Zhang Y."/>
        </authorList>
    </citation>
    <scope>NUCLEOTIDE SEQUENCE [LARGE SCALE GENOMIC DNA]</scope>
    <source>
        <strain evidence="3">BRCS1</strain>
    </source>
</reference>
<protein>
    <submittedName>
        <fullName evidence="2">Peptidoglycan-binding protein</fullName>
    </submittedName>
</protein>
<feature type="region of interest" description="Disordered" evidence="1">
    <location>
        <begin position="872"/>
        <end position="897"/>
    </location>
</feature>
<name>A0ABX6ENC5_9HYPH</name>
<dbReference type="Proteomes" id="UP000424673">
    <property type="component" value="Chromosome"/>
</dbReference>
<dbReference type="Gene3D" id="1.25.40.10">
    <property type="entry name" value="Tetratricopeptide repeat domain"/>
    <property type="match status" value="1"/>
</dbReference>
<organism evidence="2 3">
    <name type="scientific">Methylocystis rosea</name>
    <dbReference type="NCBI Taxonomy" id="173366"/>
    <lineage>
        <taxon>Bacteria</taxon>
        <taxon>Pseudomonadati</taxon>
        <taxon>Pseudomonadota</taxon>
        <taxon>Alphaproteobacteria</taxon>
        <taxon>Hyphomicrobiales</taxon>
        <taxon>Methylocystaceae</taxon>
        <taxon>Methylocystis</taxon>
    </lineage>
</organism>
<evidence type="ECO:0000313" key="3">
    <source>
        <dbReference type="Proteomes" id="UP000424673"/>
    </source>
</evidence>
<dbReference type="InterPro" id="IPR052945">
    <property type="entry name" value="Mitotic_Regulator"/>
</dbReference>